<proteinExistence type="predicted"/>
<keyword evidence="3" id="KW-1185">Reference proteome</keyword>
<accession>A0ABW4RUF6</accession>
<organism evidence="2 3">
    <name type="scientific">Luteococcus peritonei</name>
    <dbReference type="NCBI Taxonomy" id="88874"/>
    <lineage>
        <taxon>Bacteria</taxon>
        <taxon>Bacillati</taxon>
        <taxon>Actinomycetota</taxon>
        <taxon>Actinomycetes</taxon>
        <taxon>Propionibacteriales</taxon>
        <taxon>Propionibacteriaceae</taxon>
        <taxon>Luteococcus</taxon>
    </lineage>
</organism>
<sequence>MDLTSASEELYSGLPEDFVARRKELARQARADKDRPLAQAIEALRRPSRGAWLVNLLARHATDSLTELFDLAPLLAEMHTTGTPEQLRELGGLRRRTVMALVQRAVELAGLRGHHATDATRWEVQTTLEAALAHPEAARQVLAGCLVATPESAASFPLELFSEPGQGLGAGRVTPATKHSEPATIAEPAGQSGPEAAAERPVDEQPVAPVIDLAAAARQKAARERVARLRRAEGDVARVQAELETAERTRDQASEREAGVRREVEQADGQLQELGREAEQVAAERAELESRLAALAEREQELAARRAEAEALAERHRAEAEQAATEAAHSDEVARGVAERLTELTAALTALQAERD</sequence>
<gene>
    <name evidence="2" type="ORF">ACFSCS_07060</name>
</gene>
<name>A0ABW4RUF6_9ACTN</name>
<feature type="compositionally biased region" description="Basic and acidic residues" evidence="1">
    <location>
        <begin position="245"/>
        <end position="265"/>
    </location>
</feature>
<reference evidence="3" key="1">
    <citation type="journal article" date="2019" name="Int. J. Syst. Evol. Microbiol.">
        <title>The Global Catalogue of Microorganisms (GCM) 10K type strain sequencing project: providing services to taxonomists for standard genome sequencing and annotation.</title>
        <authorList>
            <consortium name="The Broad Institute Genomics Platform"/>
            <consortium name="The Broad Institute Genome Sequencing Center for Infectious Disease"/>
            <person name="Wu L."/>
            <person name="Ma J."/>
        </authorList>
    </citation>
    <scope>NUCLEOTIDE SEQUENCE [LARGE SCALE GENOMIC DNA]</scope>
    <source>
        <strain evidence="3">CAIM 431</strain>
    </source>
</reference>
<comment type="caution">
    <text evidence="2">The sequence shown here is derived from an EMBL/GenBank/DDBJ whole genome shotgun (WGS) entry which is preliminary data.</text>
</comment>
<feature type="compositionally biased region" description="Basic and acidic residues" evidence="1">
    <location>
        <begin position="307"/>
        <end position="320"/>
    </location>
</feature>
<dbReference type="EMBL" id="JBHUFZ010000016">
    <property type="protein sequence ID" value="MFD1889948.1"/>
    <property type="molecule type" value="Genomic_DNA"/>
</dbReference>
<protein>
    <recommendedName>
        <fullName evidence="4">Transposase</fullName>
    </recommendedName>
</protein>
<feature type="region of interest" description="Disordered" evidence="1">
    <location>
        <begin position="243"/>
        <end position="273"/>
    </location>
</feature>
<dbReference type="RefSeq" id="WP_343872880.1">
    <property type="nucleotide sequence ID" value="NZ_BAAAIX010000013.1"/>
</dbReference>
<dbReference type="Proteomes" id="UP001597326">
    <property type="component" value="Unassembled WGS sequence"/>
</dbReference>
<evidence type="ECO:0008006" key="4">
    <source>
        <dbReference type="Google" id="ProtNLM"/>
    </source>
</evidence>
<evidence type="ECO:0000256" key="1">
    <source>
        <dbReference type="SAM" id="MobiDB-lite"/>
    </source>
</evidence>
<feature type="region of interest" description="Disordered" evidence="1">
    <location>
        <begin position="167"/>
        <end position="203"/>
    </location>
</feature>
<feature type="region of interest" description="Disordered" evidence="1">
    <location>
        <begin position="307"/>
        <end position="334"/>
    </location>
</feature>
<evidence type="ECO:0000313" key="3">
    <source>
        <dbReference type="Proteomes" id="UP001597326"/>
    </source>
</evidence>
<evidence type="ECO:0000313" key="2">
    <source>
        <dbReference type="EMBL" id="MFD1889948.1"/>
    </source>
</evidence>